<dbReference type="GO" id="GO:0005576">
    <property type="term" value="C:extracellular region"/>
    <property type="evidence" value="ECO:0007669"/>
    <property type="project" value="UniProtKB-SubCell"/>
</dbReference>
<dbReference type="InterPro" id="IPR001073">
    <property type="entry name" value="C1q_dom"/>
</dbReference>
<feature type="non-terminal residue" evidence="5">
    <location>
        <position position="1"/>
    </location>
</feature>
<dbReference type="Pfam" id="PF00386">
    <property type="entry name" value="C1q"/>
    <property type="match status" value="1"/>
</dbReference>
<dbReference type="AlphaFoldDB" id="A0AA88Y6Q2"/>
<dbReference type="Proteomes" id="UP001186944">
    <property type="component" value="Unassembled WGS sequence"/>
</dbReference>
<dbReference type="PANTHER" id="PTHR22923">
    <property type="entry name" value="CEREBELLIN-RELATED"/>
    <property type="match status" value="1"/>
</dbReference>
<evidence type="ECO:0000313" key="6">
    <source>
        <dbReference type="Proteomes" id="UP001186944"/>
    </source>
</evidence>
<dbReference type="Gene3D" id="2.60.120.40">
    <property type="match status" value="1"/>
</dbReference>
<keyword evidence="6" id="KW-1185">Reference proteome</keyword>
<dbReference type="EMBL" id="VSWD01000007">
    <property type="protein sequence ID" value="KAK3096475.1"/>
    <property type="molecule type" value="Genomic_DNA"/>
</dbReference>
<reference evidence="5" key="1">
    <citation type="submission" date="2019-08" db="EMBL/GenBank/DDBJ databases">
        <title>The improved chromosome-level genome for the pearl oyster Pinctada fucata martensii using PacBio sequencing and Hi-C.</title>
        <authorList>
            <person name="Zheng Z."/>
        </authorList>
    </citation>
    <scope>NUCLEOTIDE SEQUENCE</scope>
    <source>
        <strain evidence="5">ZZ-2019</strain>
        <tissue evidence="5">Adductor muscle</tissue>
    </source>
</reference>
<dbReference type="InterPro" id="IPR050822">
    <property type="entry name" value="Cerebellin_Synaptic_Org"/>
</dbReference>
<keyword evidence="3" id="KW-0732">Signal</keyword>
<sequence>FSVSLKALSITTKKANEILLFDNVITNKGNGYIASNGTFVCPKEGAYLIAFGILNRRAKFIHLNLIINGYVAIRAYTHGNNEWESAEKVTICSLNKGDQVYIEVLEQGSKIYGEHYSSFAATYIDDL</sequence>
<organism evidence="5 6">
    <name type="scientific">Pinctada imbricata</name>
    <name type="common">Atlantic pearl-oyster</name>
    <name type="synonym">Pinctada martensii</name>
    <dbReference type="NCBI Taxonomy" id="66713"/>
    <lineage>
        <taxon>Eukaryota</taxon>
        <taxon>Metazoa</taxon>
        <taxon>Spiralia</taxon>
        <taxon>Lophotrochozoa</taxon>
        <taxon>Mollusca</taxon>
        <taxon>Bivalvia</taxon>
        <taxon>Autobranchia</taxon>
        <taxon>Pteriomorphia</taxon>
        <taxon>Pterioida</taxon>
        <taxon>Pterioidea</taxon>
        <taxon>Pteriidae</taxon>
        <taxon>Pinctada</taxon>
    </lineage>
</organism>
<comment type="caution">
    <text evidence="5">The sequence shown here is derived from an EMBL/GenBank/DDBJ whole genome shotgun (WGS) entry which is preliminary data.</text>
</comment>
<evidence type="ECO:0000256" key="1">
    <source>
        <dbReference type="ARBA" id="ARBA00004613"/>
    </source>
</evidence>
<dbReference type="InterPro" id="IPR008983">
    <property type="entry name" value="Tumour_necrosis_fac-like_dom"/>
</dbReference>
<proteinExistence type="predicted"/>
<protein>
    <recommendedName>
        <fullName evidence="4">C1q domain-containing protein</fullName>
    </recommendedName>
</protein>
<keyword evidence="2" id="KW-0964">Secreted</keyword>
<evidence type="ECO:0000256" key="3">
    <source>
        <dbReference type="ARBA" id="ARBA00022729"/>
    </source>
</evidence>
<evidence type="ECO:0000313" key="5">
    <source>
        <dbReference type="EMBL" id="KAK3096475.1"/>
    </source>
</evidence>
<gene>
    <name evidence="5" type="ORF">FSP39_000567</name>
</gene>
<evidence type="ECO:0000256" key="2">
    <source>
        <dbReference type="ARBA" id="ARBA00022525"/>
    </source>
</evidence>
<dbReference type="PRINTS" id="PR00007">
    <property type="entry name" value="COMPLEMNTC1Q"/>
</dbReference>
<evidence type="ECO:0000259" key="4">
    <source>
        <dbReference type="PROSITE" id="PS50871"/>
    </source>
</evidence>
<dbReference type="SUPFAM" id="SSF49842">
    <property type="entry name" value="TNF-like"/>
    <property type="match status" value="1"/>
</dbReference>
<comment type="subcellular location">
    <subcellularLocation>
        <location evidence="1">Secreted</location>
    </subcellularLocation>
</comment>
<accession>A0AA88Y6Q2</accession>
<dbReference type="SMART" id="SM00110">
    <property type="entry name" value="C1Q"/>
    <property type="match status" value="1"/>
</dbReference>
<feature type="domain" description="C1q" evidence="4">
    <location>
        <begin position="1"/>
        <end position="127"/>
    </location>
</feature>
<dbReference type="PROSITE" id="PS50871">
    <property type="entry name" value="C1Q"/>
    <property type="match status" value="1"/>
</dbReference>
<name>A0AA88Y6Q2_PINIB</name>
<dbReference type="PANTHER" id="PTHR22923:SF116">
    <property type="entry name" value="C1Q DOMAIN-CONTAINING PROTEIN"/>
    <property type="match status" value="1"/>
</dbReference>